<dbReference type="Gene3D" id="3.10.20.370">
    <property type="match status" value="1"/>
</dbReference>
<dbReference type="SUPFAM" id="SSF56672">
    <property type="entry name" value="DNA/RNA polymerases"/>
    <property type="match status" value="1"/>
</dbReference>
<evidence type="ECO:0000313" key="10">
    <source>
        <dbReference type="Proteomes" id="UP000326396"/>
    </source>
</evidence>
<dbReference type="Pfam" id="PF17917">
    <property type="entry name" value="RT_RNaseH"/>
    <property type="match status" value="1"/>
</dbReference>
<evidence type="ECO:0000256" key="3">
    <source>
        <dbReference type="ARBA" id="ARBA00022722"/>
    </source>
</evidence>
<reference evidence="9 10" key="1">
    <citation type="submission" date="2019-05" db="EMBL/GenBank/DDBJ databases">
        <title>Mikania micrantha, genome provides insights into the molecular mechanism of rapid growth.</title>
        <authorList>
            <person name="Liu B."/>
        </authorList>
    </citation>
    <scope>NUCLEOTIDE SEQUENCE [LARGE SCALE GENOMIC DNA]</scope>
    <source>
        <strain evidence="9">NLD-2019</strain>
        <tissue evidence="9">Leaf</tissue>
    </source>
</reference>
<dbReference type="InterPro" id="IPR000477">
    <property type="entry name" value="RT_dom"/>
</dbReference>
<evidence type="ECO:0000313" key="9">
    <source>
        <dbReference type="EMBL" id="KAD1976350.1"/>
    </source>
</evidence>
<protein>
    <recommendedName>
        <fullName evidence="11">Reverse transcriptase RNase H-like domain-containing protein</fullName>
    </recommendedName>
</protein>
<evidence type="ECO:0000256" key="2">
    <source>
        <dbReference type="ARBA" id="ARBA00022695"/>
    </source>
</evidence>
<dbReference type="EMBL" id="SZYD01000279">
    <property type="protein sequence ID" value="KAD1976350.1"/>
    <property type="molecule type" value="Genomic_DNA"/>
</dbReference>
<dbReference type="AlphaFoldDB" id="A0A5N6LIU1"/>
<dbReference type="Gene3D" id="3.10.10.10">
    <property type="entry name" value="HIV Type 1 Reverse Transcriptase, subunit A, domain 1"/>
    <property type="match status" value="1"/>
</dbReference>
<dbReference type="PANTHER" id="PTHR37984">
    <property type="entry name" value="PROTEIN CBG26694"/>
    <property type="match status" value="1"/>
</dbReference>
<feature type="domain" description="Reverse transcriptase" evidence="7">
    <location>
        <begin position="192"/>
        <end position="263"/>
    </location>
</feature>
<keyword evidence="6" id="KW-0695">RNA-directed DNA polymerase</keyword>
<dbReference type="Pfam" id="PF00078">
    <property type="entry name" value="RVT_1"/>
    <property type="match status" value="1"/>
</dbReference>
<dbReference type="Gene3D" id="3.30.70.270">
    <property type="match status" value="1"/>
</dbReference>
<dbReference type="InterPro" id="IPR041373">
    <property type="entry name" value="RT_RNaseH"/>
</dbReference>
<dbReference type="GO" id="GO:0003964">
    <property type="term" value="F:RNA-directed DNA polymerase activity"/>
    <property type="evidence" value="ECO:0007669"/>
    <property type="project" value="UniProtKB-KW"/>
</dbReference>
<dbReference type="Pfam" id="PF08284">
    <property type="entry name" value="RVP_2"/>
    <property type="match status" value="1"/>
</dbReference>
<keyword evidence="10" id="KW-1185">Reference proteome</keyword>
<proteinExistence type="predicted"/>
<keyword evidence="3" id="KW-0540">Nuclease</keyword>
<accession>A0A5N6LIU1</accession>
<gene>
    <name evidence="9" type="ORF">E3N88_42078</name>
</gene>
<dbReference type="InterPro" id="IPR043502">
    <property type="entry name" value="DNA/RNA_pol_sf"/>
</dbReference>
<dbReference type="PANTHER" id="PTHR37984:SF5">
    <property type="entry name" value="PROTEIN NYNRIN-LIKE"/>
    <property type="match status" value="1"/>
</dbReference>
<keyword evidence="2" id="KW-0548">Nucleotidyltransferase</keyword>
<dbReference type="Proteomes" id="UP000326396">
    <property type="component" value="Unassembled WGS sequence"/>
</dbReference>
<dbReference type="OrthoDB" id="425619at2759"/>
<dbReference type="GO" id="GO:0016787">
    <property type="term" value="F:hydrolase activity"/>
    <property type="evidence" value="ECO:0007669"/>
    <property type="project" value="UniProtKB-KW"/>
</dbReference>
<dbReference type="CDD" id="cd09274">
    <property type="entry name" value="RNase_HI_RT_Ty3"/>
    <property type="match status" value="1"/>
</dbReference>
<evidence type="ECO:0000256" key="5">
    <source>
        <dbReference type="ARBA" id="ARBA00022801"/>
    </source>
</evidence>
<evidence type="ECO:0000259" key="8">
    <source>
        <dbReference type="Pfam" id="PF17917"/>
    </source>
</evidence>
<keyword evidence="4" id="KW-0255">Endonuclease</keyword>
<evidence type="ECO:0000256" key="6">
    <source>
        <dbReference type="ARBA" id="ARBA00022918"/>
    </source>
</evidence>
<evidence type="ECO:0000256" key="1">
    <source>
        <dbReference type="ARBA" id="ARBA00022679"/>
    </source>
</evidence>
<sequence length="437" mass="49920">MIFDDEIVLQGLLMMFHEIGRVDCGQEMSKCFVTPFGVQIGKGDIIRCSQICKDLSIQISDLTISQDFYPFSIGAADVVLGIQWLSTLHTVVANWNEMFMVFTIDGKKYKLQGYHRAHKNLLYFNTLPLIHNLITKSQPSYNPYLLNTIQFFKSLPLYILTNAEIEKQVQALLVDGLIQPSTSPYSSPVLLVKKNDNSWRMCVDYRALNKITVSDKYPIPNINELYVATIFSKLDLRSGFYQIRVAEADIEKTAFRTHSGHYEFKTLKSALMTVPVLHLSDFTKPFCVECDASLEGVDTILNQVNHPIAYFSKGFAPSNKFKTSNKFKSAFDRELLALALAVQKWSHYLLGTHFFIKTDHYTLKFLFEQRLTTTEQQRLLLKLMPYQFSIIHRKGVENRGADSLSCRPDILHLIVPHCVDHIALQAALNCWSGQLLP</sequence>
<name>A0A5N6LIU1_9ASTR</name>
<keyword evidence="5" id="KW-0378">Hydrolase</keyword>
<keyword evidence="1" id="KW-0808">Transferase</keyword>
<dbReference type="InterPro" id="IPR050951">
    <property type="entry name" value="Retrovirus_Pol_polyprotein"/>
</dbReference>
<comment type="caution">
    <text evidence="9">The sequence shown here is derived from an EMBL/GenBank/DDBJ whole genome shotgun (WGS) entry which is preliminary data.</text>
</comment>
<evidence type="ECO:0008006" key="11">
    <source>
        <dbReference type="Google" id="ProtNLM"/>
    </source>
</evidence>
<organism evidence="9 10">
    <name type="scientific">Mikania micrantha</name>
    <name type="common">bitter vine</name>
    <dbReference type="NCBI Taxonomy" id="192012"/>
    <lineage>
        <taxon>Eukaryota</taxon>
        <taxon>Viridiplantae</taxon>
        <taxon>Streptophyta</taxon>
        <taxon>Embryophyta</taxon>
        <taxon>Tracheophyta</taxon>
        <taxon>Spermatophyta</taxon>
        <taxon>Magnoliopsida</taxon>
        <taxon>eudicotyledons</taxon>
        <taxon>Gunneridae</taxon>
        <taxon>Pentapetalae</taxon>
        <taxon>asterids</taxon>
        <taxon>campanulids</taxon>
        <taxon>Asterales</taxon>
        <taxon>Asteraceae</taxon>
        <taxon>Asteroideae</taxon>
        <taxon>Heliantheae alliance</taxon>
        <taxon>Eupatorieae</taxon>
        <taxon>Mikania</taxon>
    </lineage>
</organism>
<dbReference type="CDD" id="cd01647">
    <property type="entry name" value="RT_LTR"/>
    <property type="match status" value="1"/>
</dbReference>
<evidence type="ECO:0000256" key="4">
    <source>
        <dbReference type="ARBA" id="ARBA00022759"/>
    </source>
</evidence>
<feature type="domain" description="Reverse transcriptase RNase H-like" evidence="8">
    <location>
        <begin position="281"/>
        <end position="386"/>
    </location>
</feature>
<dbReference type="InterPro" id="IPR043128">
    <property type="entry name" value="Rev_trsase/Diguanyl_cyclase"/>
</dbReference>
<dbReference type="GO" id="GO:0004519">
    <property type="term" value="F:endonuclease activity"/>
    <property type="evidence" value="ECO:0007669"/>
    <property type="project" value="UniProtKB-KW"/>
</dbReference>
<evidence type="ECO:0000259" key="7">
    <source>
        <dbReference type="Pfam" id="PF00078"/>
    </source>
</evidence>